<feature type="compositionally biased region" description="Low complexity" evidence="1">
    <location>
        <begin position="118"/>
        <end position="129"/>
    </location>
</feature>
<feature type="compositionally biased region" description="Basic and acidic residues" evidence="1">
    <location>
        <begin position="236"/>
        <end position="254"/>
    </location>
</feature>
<feature type="compositionally biased region" description="Basic and acidic residues" evidence="1">
    <location>
        <begin position="37"/>
        <end position="46"/>
    </location>
</feature>
<dbReference type="AlphaFoldDB" id="A0A3D9ZIZ1"/>
<proteinExistence type="predicted"/>
<feature type="compositionally biased region" description="Basic and acidic residues" evidence="1">
    <location>
        <begin position="148"/>
        <end position="175"/>
    </location>
</feature>
<dbReference type="EMBL" id="QUMQ01000001">
    <property type="protein sequence ID" value="REF96819.1"/>
    <property type="molecule type" value="Genomic_DNA"/>
</dbReference>
<feature type="compositionally biased region" description="Low complexity" evidence="1">
    <location>
        <begin position="84"/>
        <end position="98"/>
    </location>
</feature>
<feature type="compositionally biased region" description="Basic residues" evidence="1">
    <location>
        <begin position="294"/>
        <end position="309"/>
    </location>
</feature>
<evidence type="ECO:0000313" key="2">
    <source>
        <dbReference type="EMBL" id="REF96819.1"/>
    </source>
</evidence>
<accession>A0A3D9ZIZ1</accession>
<sequence>MRDRTAARNYSAAGEEFRREHQRHRAWGLTRRHAERLRRAADRDSRPPAAGGNSPEAGYPAANRAVRPTTGPDVTAGQHHSGGAAPANASSKLAAEASTGPAGVAQSRPAGYAPTSLAEATAGQPAAEASTGPGGVALPHPPKSKTKLARDYRNWPRWRRSTDQRRLLARGEKCAVEAQQKRFRRSQQDIYYRARPGAHLRGPPDEDGQGRPCYDRPHRRQAPVRGDTSGTPSPPRARDPCWPPDERSRLDHPAQSDGPSGLRRLACAFRRRRPWRCGGRRWRPRWSGPGPPRPARRSACPRRRLRVRA</sequence>
<gene>
    <name evidence="2" type="ORF">DFJ67_2812</name>
</gene>
<comment type="caution">
    <text evidence="2">The sequence shown here is derived from an EMBL/GenBank/DDBJ whole genome shotgun (WGS) entry which is preliminary data.</text>
</comment>
<name>A0A3D9ZIZ1_9ACTN</name>
<evidence type="ECO:0000313" key="3">
    <source>
        <dbReference type="Proteomes" id="UP000256913"/>
    </source>
</evidence>
<feature type="region of interest" description="Disordered" evidence="1">
    <location>
        <begin position="1"/>
        <end position="265"/>
    </location>
</feature>
<keyword evidence="3" id="KW-1185">Reference proteome</keyword>
<organism evidence="2 3">
    <name type="scientific">Asanoa ferruginea</name>
    <dbReference type="NCBI Taxonomy" id="53367"/>
    <lineage>
        <taxon>Bacteria</taxon>
        <taxon>Bacillati</taxon>
        <taxon>Actinomycetota</taxon>
        <taxon>Actinomycetes</taxon>
        <taxon>Micromonosporales</taxon>
        <taxon>Micromonosporaceae</taxon>
        <taxon>Asanoa</taxon>
    </lineage>
</organism>
<feature type="compositionally biased region" description="Basic residues" evidence="1">
    <location>
        <begin position="20"/>
        <end position="36"/>
    </location>
</feature>
<evidence type="ECO:0000256" key="1">
    <source>
        <dbReference type="SAM" id="MobiDB-lite"/>
    </source>
</evidence>
<dbReference type="Proteomes" id="UP000256913">
    <property type="component" value="Unassembled WGS sequence"/>
</dbReference>
<reference evidence="2 3" key="1">
    <citation type="submission" date="2018-08" db="EMBL/GenBank/DDBJ databases">
        <title>Sequencing the genomes of 1000 actinobacteria strains.</title>
        <authorList>
            <person name="Klenk H.-P."/>
        </authorList>
    </citation>
    <scope>NUCLEOTIDE SEQUENCE [LARGE SCALE GENOMIC DNA]</scope>
    <source>
        <strain evidence="2 3">DSM 44099</strain>
    </source>
</reference>
<feature type="region of interest" description="Disordered" evidence="1">
    <location>
        <begin position="278"/>
        <end position="309"/>
    </location>
</feature>
<protein>
    <submittedName>
        <fullName evidence="2">Uncharacterized protein</fullName>
    </submittedName>
</protein>